<dbReference type="EMBL" id="QGAL01000002">
    <property type="protein sequence ID" value="TKK20204.1"/>
    <property type="molecule type" value="Genomic_DNA"/>
</dbReference>
<name>A0AB38P629_9ENTR</name>
<reference evidence="1 2" key="1">
    <citation type="journal article" date="2019" name="Sci. Rep.">
        <title>Differences in resource use lead to coexistence of seed-transmitted microbial populations.</title>
        <authorList>
            <person name="Torres-Cortes G."/>
            <person name="Garcia B.J."/>
            <person name="Compant S."/>
            <person name="Rezki S."/>
            <person name="Jones P."/>
            <person name="Preveaux A."/>
            <person name="Briand M."/>
            <person name="Roulet A."/>
            <person name="Bouchez O."/>
            <person name="Jacobson D."/>
            <person name="Barret M."/>
        </authorList>
    </citation>
    <scope>NUCLEOTIDE SEQUENCE [LARGE SCALE GENOMIC DNA]</scope>
    <source>
        <strain evidence="1 2">CFBP13530</strain>
    </source>
</reference>
<organism evidence="1 2">
    <name type="scientific">Enterobacter cancerogenus</name>
    <dbReference type="NCBI Taxonomy" id="69218"/>
    <lineage>
        <taxon>Bacteria</taxon>
        <taxon>Pseudomonadati</taxon>
        <taxon>Pseudomonadota</taxon>
        <taxon>Gammaproteobacteria</taxon>
        <taxon>Enterobacterales</taxon>
        <taxon>Enterobacteriaceae</taxon>
        <taxon>Enterobacter</taxon>
        <taxon>Enterobacter cloacae complex</taxon>
    </lineage>
</organism>
<sequence>MPDLKVIKLASRKDADLEHNRTEVIRLLEEALHAAREGNYRSMAILLIDDSGAVMDAWHNGGLPYVMVGAIESLKTDFISLQIERR</sequence>
<evidence type="ECO:0000313" key="1">
    <source>
        <dbReference type="EMBL" id="TKK20204.1"/>
    </source>
</evidence>
<protein>
    <submittedName>
        <fullName evidence="1">Uncharacterized protein</fullName>
    </submittedName>
</protein>
<comment type="caution">
    <text evidence="1">The sequence shown here is derived from an EMBL/GenBank/DDBJ whole genome shotgun (WGS) entry which is preliminary data.</text>
</comment>
<accession>A0AB38P629</accession>
<dbReference type="RefSeq" id="WP_137272182.1">
    <property type="nucleotide sequence ID" value="NZ_QGAL01000002.1"/>
</dbReference>
<evidence type="ECO:0000313" key="2">
    <source>
        <dbReference type="Proteomes" id="UP000306327"/>
    </source>
</evidence>
<dbReference type="AlphaFoldDB" id="A0AB38P629"/>
<proteinExistence type="predicted"/>
<gene>
    <name evidence="1" type="ORF">EcCFBP13530_06530</name>
</gene>
<dbReference type="Proteomes" id="UP000306327">
    <property type="component" value="Unassembled WGS sequence"/>
</dbReference>